<name>A0ABR3WT52_9PEZI</name>
<keyword evidence="1 7" id="KW-0436">Ligase</keyword>
<accession>A0ABR3WT52</accession>
<dbReference type="Proteomes" id="UP001583177">
    <property type="component" value="Unassembled WGS sequence"/>
</dbReference>
<evidence type="ECO:0000256" key="2">
    <source>
        <dbReference type="ARBA" id="ARBA00022741"/>
    </source>
</evidence>
<dbReference type="Pfam" id="PF00133">
    <property type="entry name" value="tRNA-synt_1"/>
    <property type="match status" value="1"/>
</dbReference>
<evidence type="ECO:0000256" key="5">
    <source>
        <dbReference type="ARBA" id="ARBA00023146"/>
    </source>
</evidence>
<dbReference type="EMBL" id="JAWRVE010000053">
    <property type="protein sequence ID" value="KAL1866853.1"/>
    <property type="molecule type" value="Genomic_DNA"/>
</dbReference>
<evidence type="ECO:0000256" key="4">
    <source>
        <dbReference type="ARBA" id="ARBA00022917"/>
    </source>
</evidence>
<dbReference type="InterPro" id="IPR002300">
    <property type="entry name" value="aa-tRNA-synth_Ia"/>
</dbReference>
<dbReference type="PANTHER" id="PTHR42780">
    <property type="entry name" value="SOLEUCYL-TRNA SYNTHETASE"/>
    <property type="match status" value="1"/>
</dbReference>
<evidence type="ECO:0000256" key="3">
    <source>
        <dbReference type="ARBA" id="ARBA00022840"/>
    </source>
</evidence>
<dbReference type="InterPro" id="IPR014729">
    <property type="entry name" value="Rossmann-like_a/b/a_fold"/>
</dbReference>
<comment type="caution">
    <text evidence="7">The sequence shown here is derived from an EMBL/GenBank/DDBJ whole genome shotgun (WGS) entry which is preliminary data.</text>
</comment>
<keyword evidence="5" id="KW-0030">Aminoacyl-tRNA synthetase</keyword>
<dbReference type="SUPFAM" id="SSF52374">
    <property type="entry name" value="Nucleotidylyl transferase"/>
    <property type="match status" value="1"/>
</dbReference>
<evidence type="ECO:0000256" key="1">
    <source>
        <dbReference type="ARBA" id="ARBA00022598"/>
    </source>
</evidence>
<keyword evidence="8" id="KW-1185">Reference proteome</keyword>
<organism evidence="7 8">
    <name type="scientific">Diaporthe australafricana</name>
    <dbReference type="NCBI Taxonomy" id="127596"/>
    <lineage>
        <taxon>Eukaryota</taxon>
        <taxon>Fungi</taxon>
        <taxon>Dikarya</taxon>
        <taxon>Ascomycota</taxon>
        <taxon>Pezizomycotina</taxon>
        <taxon>Sordariomycetes</taxon>
        <taxon>Sordariomycetidae</taxon>
        <taxon>Diaporthales</taxon>
        <taxon>Diaporthaceae</taxon>
        <taxon>Diaporthe</taxon>
    </lineage>
</organism>
<keyword evidence="2" id="KW-0547">Nucleotide-binding</keyword>
<dbReference type="InterPro" id="IPR023586">
    <property type="entry name" value="Ile-tRNA-ligase_type2"/>
</dbReference>
<dbReference type="Gene3D" id="3.40.50.620">
    <property type="entry name" value="HUPs"/>
    <property type="match status" value="1"/>
</dbReference>
<protein>
    <submittedName>
        <fullName evidence="7">Isoleucine--tRNA ligase, cytoplasmic</fullName>
        <ecNumber evidence="7">6.1.1.5</ecNumber>
    </submittedName>
</protein>
<keyword evidence="3" id="KW-0067">ATP-binding</keyword>
<gene>
    <name evidence="7" type="primary">IRS1</name>
    <name evidence="7" type="ORF">Daus18300_006556</name>
</gene>
<proteinExistence type="predicted"/>
<reference evidence="7 8" key="1">
    <citation type="journal article" date="2024" name="IMA Fungus">
        <title>IMA Genome - F19 : A genome assembly and annotation guide to empower mycologists, including annotated draft genome sequences of Ceratocystis pirilliformis, Diaporthe australafricana, Fusarium ophioides, Paecilomyces lecythidis, and Sporothrix stenoceras.</title>
        <authorList>
            <person name="Aylward J."/>
            <person name="Wilson A.M."/>
            <person name="Visagie C.M."/>
            <person name="Spraker J."/>
            <person name="Barnes I."/>
            <person name="Buitendag C."/>
            <person name="Ceriani C."/>
            <person name="Del Mar Angel L."/>
            <person name="du Plessis D."/>
            <person name="Fuchs T."/>
            <person name="Gasser K."/>
            <person name="Kramer D."/>
            <person name="Li W."/>
            <person name="Munsamy K."/>
            <person name="Piso A."/>
            <person name="Price J.L."/>
            <person name="Sonnekus B."/>
            <person name="Thomas C."/>
            <person name="van der Nest A."/>
            <person name="van Dijk A."/>
            <person name="van Heerden A."/>
            <person name="van Vuuren N."/>
            <person name="Yilmaz N."/>
            <person name="Duong T.A."/>
            <person name="van der Merwe N.A."/>
            <person name="Wingfield M.J."/>
            <person name="Wingfield B.D."/>
        </authorList>
    </citation>
    <scope>NUCLEOTIDE SEQUENCE [LARGE SCALE GENOMIC DNA]</scope>
    <source>
        <strain evidence="7 8">CMW 18300</strain>
    </source>
</reference>
<sequence>MTTGLPHYVHLLTSTIKDTIPRHWAMKQYHVDRRFGWDTHGVPIEYEIDKKLGMSGRDAVRQIGIERYNAECRAIVMQYADEWRQVIERLGR</sequence>
<feature type="domain" description="Aminoacyl-tRNA synthetase class Ia" evidence="6">
    <location>
        <begin position="2"/>
        <end position="92"/>
    </location>
</feature>
<dbReference type="EC" id="6.1.1.5" evidence="7"/>
<dbReference type="GO" id="GO:0004822">
    <property type="term" value="F:isoleucine-tRNA ligase activity"/>
    <property type="evidence" value="ECO:0007669"/>
    <property type="project" value="UniProtKB-EC"/>
</dbReference>
<dbReference type="PANTHER" id="PTHR42780:SF1">
    <property type="entry name" value="ISOLEUCINE--TRNA LIGASE, CYTOPLASMIC"/>
    <property type="match status" value="1"/>
</dbReference>
<evidence type="ECO:0000313" key="8">
    <source>
        <dbReference type="Proteomes" id="UP001583177"/>
    </source>
</evidence>
<evidence type="ECO:0000259" key="6">
    <source>
        <dbReference type="Pfam" id="PF00133"/>
    </source>
</evidence>
<evidence type="ECO:0000313" key="7">
    <source>
        <dbReference type="EMBL" id="KAL1866853.1"/>
    </source>
</evidence>
<keyword evidence="4" id="KW-0648">Protein biosynthesis</keyword>